<dbReference type="NCBIfam" id="TIGR00951">
    <property type="entry name" value="2A43"/>
    <property type="match status" value="1"/>
</dbReference>
<dbReference type="Gene3D" id="1.20.1280.290">
    <property type="match status" value="2"/>
</dbReference>
<dbReference type="GO" id="GO:0015293">
    <property type="term" value="F:symporter activity"/>
    <property type="evidence" value="ECO:0007669"/>
    <property type="project" value="UniProtKB-KW"/>
</dbReference>
<evidence type="ECO:0000256" key="3">
    <source>
        <dbReference type="ARBA" id="ARBA00022448"/>
    </source>
</evidence>
<evidence type="ECO:0000313" key="14">
    <source>
        <dbReference type="EMBL" id="CEK70319.1"/>
    </source>
</evidence>
<keyword evidence="6" id="KW-0769">Symport</keyword>
<evidence type="ECO:0000256" key="12">
    <source>
        <dbReference type="SAM" id="MobiDB-lite"/>
    </source>
</evidence>
<evidence type="ECO:0000256" key="1">
    <source>
        <dbReference type="ARBA" id="ARBA00004155"/>
    </source>
</evidence>
<evidence type="ECO:0000256" key="10">
    <source>
        <dbReference type="ARBA" id="ARBA00048473"/>
    </source>
</evidence>
<dbReference type="FunFam" id="1.20.1280.290:FF:000018">
    <property type="entry name" value="Cystinosin homolog"/>
    <property type="match status" value="1"/>
</dbReference>
<accession>A0A0B6ZNS1</accession>
<evidence type="ECO:0000256" key="11">
    <source>
        <dbReference type="ARBA" id="ARBA00074957"/>
    </source>
</evidence>
<feature type="transmembrane region" description="Helical" evidence="13">
    <location>
        <begin position="194"/>
        <end position="221"/>
    </location>
</feature>
<dbReference type="GO" id="GO:0005765">
    <property type="term" value="C:lysosomal membrane"/>
    <property type="evidence" value="ECO:0007669"/>
    <property type="project" value="UniProtKB-SubCell"/>
</dbReference>
<evidence type="ECO:0000256" key="13">
    <source>
        <dbReference type="SAM" id="Phobius"/>
    </source>
</evidence>
<evidence type="ECO:0000256" key="4">
    <source>
        <dbReference type="ARBA" id="ARBA00022692"/>
    </source>
</evidence>
<evidence type="ECO:0000256" key="8">
    <source>
        <dbReference type="ARBA" id="ARBA00023136"/>
    </source>
</evidence>
<keyword evidence="4 13" id="KW-0812">Transmembrane</keyword>
<dbReference type="AlphaFoldDB" id="A0A0B6ZNS1"/>
<evidence type="ECO:0000256" key="6">
    <source>
        <dbReference type="ARBA" id="ARBA00022847"/>
    </source>
</evidence>
<reference evidence="14" key="1">
    <citation type="submission" date="2014-12" db="EMBL/GenBank/DDBJ databases">
        <title>Insight into the proteome of Arion vulgaris.</title>
        <authorList>
            <person name="Aradska J."/>
            <person name="Bulat T."/>
            <person name="Smidak R."/>
            <person name="Sarate P."/>
            <person name="Gangsoo J."/>
            <person name="Sialana F."/>
            <person name="Bilban M."/>
            <person name="Lubec G."/>
        </authorList>
    </citation>
    <scope>NUCLEOTIDE SEQUENCE</scope>
    <source>
        <tissue evidence="14">Skin</tissue>
    </source>
</reference>
<evidence type="ECO:0000256" key="2">
    <source>
        <dbReference type="ARBA" id="ARBA00006855"/>
    </source>
</evidence>
<dbReference type="InterPro" id="IPR006603">
    <property type="entry name" value="PQ-loop_rpt"/>
</dbReference>
<evidence type="ECO:0000256" key="7">
    <source>
        <dbReference type="ARBA" id="ARBA00022989"/>
    </source>
</evidence>
<feature type="transmembrane region" description="Helical" evidence="13">
    <location>
        <begin position="162"/>
        <end position="182"/>
    </location>
</feature>
<keyword evidence="7 13" id="KW-1133">Transmembrane helix</keyword>
<comment type="subcellular location">
    <subcellularLocation>
        <location evidence="1">Lysosome membrane</location>
        <topology evidence="1">Multi-pass membrane protein</topology>
    </subcellularLocation>
</comment>
<keyword evidence="8 13" id="KW-0472">Membrane</keyword>
<keyword evidence="3" id="KW-0813">Transport</keyword>
<dbReference type="PANTHER" id="PTHR13131">
    <property type="entry name" value="CYSTINOSIN"/>
    <property type="match status" value="1"/>
</dbReference>
<comment type="catalytic activity">
    <reaction evidence="10">
        <text>L-cystine(out) + H(+)(out) = L-cystine(in) + H(+)(in)</text>
        <dbReference type="Rhea" id="RHEA:66172"/>
        <dbReference type="ChEBI" id="CHEBI:15378"/>
        <dbReference type="ChEBI" id="CHEBI:35491"/>
    </reaction>
    <physiologicalReaction direction="left-to-right" evidence="10">
        <dbReference type="Rhea" id="RHEA:66173"/>
    </physiologicalReaction>
</comment>
<protein>
    <recommendedName>
        <fullName evidence="11">Cystinosin homolog</fullName>
    </recommendedName>
</protein>
<evidence type="ECO:0000256" key="5">
    <source>
        <dbReference type="ARBA" id="ARBA00022737"/>
    </source>
</evidence>
<dbReference type="FunFam" id="1.20.1280.290:FF:000016">
    <property type="entry name" value="Cystinosin homolog"/>
    <property type="match status" value="1"/>
</dbReference>
<feature type="transmembrane region" description="Helical" evidence="13">
    <location>
        <begin position="236"/>
        <end position="257"/>
    </location>
</feature>
<dbReference type="PANTHER" id="PTHR13131:SF5">
    <property type="entry name" value="CYSTINOSIN"/>
    <property type="match status" value="1"/>
</dbReference>
<feature type="transmembrane region" description="Helical" evidence="13">
    <location>
        <begin position="22"/>
        <end position="43"/>
    </location>
</feature>
<dbReference type="InterPro" id="IPR005282">
    <property type="entry name" value="LC_transporter"/>
</dbReference>
<keyword evidence="5" id="KW-0677">Repeat</keyword>
<name>A0A0B6ZNS1_9EUPU</name>
<feature type="transmembrane region" description="Helical" evidence="13">
    <location>
        <begin position="139"/>
        <end position="156"/>
    </location>
</feature>
<dbReference type="SMART" id="SM00679">
    <property type="entry name" value="CTNS"/>
    <property type="match status" value="2"/>
</dbReference>
<feature type="region of interest" description="Disordered" evidence="12">
    <location>
        <begin position="277"/>
        <end position="304"/>
    </location>
</feature>
<keyword evidence="9" id="KW-0458">Lysosome</keyword>
<organism evidence="14">
    <name type="scientific">Arion vulgaris</name>
    <dbReference type="NCBI Taxonomy" id="1028688"/>
    <lineage>
        <taxon>Eukaryota</taxon>
        <taxon>Metazoa</taxon>
        <taxon>Spiralia</taxon>
        <taxon>Lophotrochozoa</taxon>
        <taxon>Mollusca</taxon>
        <taxon>Gastropoda</taxon>
        <taxon>Heterobranchia</taxon>
        <taxon>Euthyneura</taxon>
        <taxon>Panpulmonata</taxon>
        <taxon>Eupulmonata</taxon>
        <taxon>Stylommatophora</taxon>
        <taxon>Helicina</taxon>
        <taxon>Arionoidea</taxon>
        <taxon>Arionidae</taxon>
        <taxon>Arion</taxon>
    </lineage>
</organism>
<feature type="transmembrane region" description="Helical" evidence="13">
    <location>
        <begin position="106"/>
        <end position="127"/>
    </location>
</feature>
<dbReference type="Pfam" id="PF04193">
    <property type="entry name" value="PQ-loop"/>
    <property type="match status" value="2"/>
</dbReference>
<comment type="similarity">
    <text evidence="2">Belongs to the cystinosin family.</text>
</comment>
<sequence>MNVSDEENVSNFTSGKIMHSEAINTAASVIGWMYFAAWTLSFYPQVYTNWRRKSVIGLSFDFVVFNITGFVAYSCYNVGLFWIPTVREEYFLDHPDGINPVQVNDVFFALHAMTITFVVIIQCFIFEKGTQKVTKWCKGTMALIVLFIGTTLVVSITETITWLTFLQMFSYIKLVVTVLKYVPQAYLNFRRKSTIGWSIGNVLCDFTGGWLSILQMFLLAYNGDDWASIFGNVTKFALGVVTIFFDSLFIIQHYLLYRGKGSYEVIKDVEIMVSNSGEQGSDDVNKSERDLIGGWNSKPVKRSS</sequence>
<gene>
    <name evidence="14" type="primary">ORF73650</name>
</gene>
<proteinExistence type="inferred from homology"/>
<dbReference type="GO" id="GO:0015184">
    <property type="term" value="F:L-cystine transmembrane transporter activity"/>
    <property type="evidence" value="ECO:0007669"/>
    <property type="project" value="TreeGrafter"/>
</dbReference>
<dbReference type="EMBL" id="HACG01023454">
    <property type="protein sequence ID" value="CEK70319.1"/>
    <property type="molecule type" value="Transcribed_RNA"/>
</dbReference>
<feature type="transmembrane region" description="Helical" evidence="13">
    <location>
        <begin position="55"/>
        <end position="83"/>
    </location>
</feature>
<evidence type="ECO:0000256" key="9">
    <source>
        <dbReference type="ARBA" id="ARBA00023228"/>
    </source>
</evidence>